<evidence type="ECO:0000313" key="1">
    <source>
        <dbReference type="EMBL" id="AYV86923.1"/>
    </source>
</evidence>
<reference evidence="1" key="1">
    <citation type="submission" date="2018-10" db="EMBL/GenBank/DDBJ databases">
        <title>Hidden diversity of soil giant viruses.</title>
        <authorList>
            <person name="Schulz F."/>
            <person name="Alteio L."/>
            <person name="Goudeau D."/>
            <person name="Ryan E.M."/>
            <person name="Malmstrom R.R."/>
            <person name="Blanchard J."/>
            <person name="Woyke T."/>
        </authorList>
    </citation>
    <scope>NUCLEOTIDE SEQUENCE</scope>
    <source>
        <strain evidence="1">SYV1</strain>
    </source>
</reference>
<sequence>MTLFDLYSYVIMSQTQAGIQDAKKMGPGNLIAQGIRDAKESSYSGYPSESSKTGSCNTDMFVFVFKRLSFKTEKARFKVMDEKSHSVGAFRHRPVPYVQNGCIVAEHVDNKLID</sequence>
<dbReference type="EMBL" id="MK072520">
    <property type="protein sequence ID" value="AYV86923.1"/>
    <property type="molecule type" value="Genomic_DNA"/>
</dbReference>
<proteinExistence type="predicted"/>
<accession>A0A3G5AKS1</accession>
<organism evidence="1">
    <name type="scientific">Sylvanvirus sp</name>
    <dbReference type="NCBI Taxonomy" id="2487774"/>
    <lineage>
        <taxon>Viruses</taxon>
    </lineage>
</organism>
<protein>
    <submittedName>
        <fullName evidence="1">Uncharacterized protein</fullName>
    </submittedName>
</protein>
<name>A0A3G5AKS1_9VIRU</name>
<gene>
    <name evidence="1" type="ORF">Sylvanvirus14_8</name>
</gene>